<dbReference type="InterPro" id="IPR001623">
    <property type="entry name" value="DnaJ_domain"/>
</dbReference>
<dbReference type="AlphaFoldDB" id="A0A2T5JGP5"/>
<protein>
    <submittedName>
        <fullName evidence="5">Molecular chaperone HscB</fullName>
    </submittedName>
</protein>
<dbReference type="GO" id="GO:0051259">
    <property type="term" value="P:protein complex oligomerization"/>
    <property type="evidence" value="ECO:0007669"/>
    <property type="project" value="InterPro"/>
</dbReference>
<accession>A0A2T5JGP5</accession>
<dbReference type="GO" id="GO:0001671">
    <property type="term" value="F:ATPase activator activity"/>
    <property type="evidence" value="ECO:0007669"/>
    <property type="project" value="InterPro"/>
</dbReference>
<dbReference type="OrthoDB" id="287587at2"/>
<reference evidence="5 6" key="1">
    <citation type="submission" date="2018-04" db="EMBL/GenBank/DDBJ databases">
        <title>Genomic Encyclopedia of Archaeal and Bacterial Type Strains, Phase II (KMG-II): from individual species to whole genera.</title>
        <authorList>
            <person name="Goeker M."/>
        </authorList>
    </citation>
    <scope>NUCLEOTIDE SEQUENCE [LARGE SCALE GENOMIC DNA]</scope>
    <source>
        <strain evidence="5 6">DSM 26809</strain>
    </source>
</reference>
<comment type="similarity">
    <text evidence="1">Belongs to the HscB family.</text>
</comment>
<dbReference type="PANTHER" id="PTHR14021">
    <property type="entry name" value="IRON-SULFUR CLUSTER CO-CHAPERONE PROTEIN HSCB"/>
    <property type="match status" value="1"/>
</dbReference>
<evidence type="ECO:0000256" key="1">
    <source>
        <dbReference type="ARBA" id="ARBA00010476"/>
    </source>
</evidence>
<evidence type="ECO:0000256" key="2">
    <source>
        <dbReference type="ARBA" id="ARBA00023186"/>
    </source>
</evidence>
<keyword evidence="6" id="KW-1185">Reference proteome</keyword>
<dbReference type="SUPFAM" id="SSF46565">
    <property type="entry name" value="Chaperone J-domain"/>
    <property type="match status" value="1"/>
</dbReference>
<dbReference type="InterPro" id="IPR004640">
    <property type="entry name" value="HscB"/>
</dbReference>
<evidence type="ECO:0000313" key="5">
    <source>
        <dbReference type="EMBL" id="PTR01571.1"/>
    </source>
</evidence>
<keyword evidence="2" id="KW-0143">Chaperone</keyword>
<proteinExistence type="inferred from homology"/>
<dbReference type="PROSITE" id="PS50076">
    <property type="entry name" value="DNAJ_2"/>
    <property type="match status" value="1"/>
</dbReference>
<feature type="domain" description="J" evidence="4">
    <location>
        <begin position="3"/>
        <end position="75"/>
    </location>
</feature>
<evidence type="ECO:0000256" key="3">
    <source>
        <dbReference type="ARBA" id="ARBA00025596"/>
    </source>
</evidence>
<dbReference type="GO" id="GO:0044571">
    <property type="term" value="P:[2Fe-2S] cluster assembly"/>
    <property type="evidence" value="ECO:0007669"/>
    <property type="project" value="InterPro"/>
</dbReference>
<evidence type="ECO:0000259" key="4">
    <source>
        <dbReference type="PROSITE" id="PS50076"/>
    </source>
</evidence>
<dbReference type="NCBIfam" id="TIGR00714">
    <property type="entry name" value="hscB"/>
    <property type="match status" value="1"/>
</dbReference>
<dbReference type="Gene3D" id="1.10.287.110">
    <property type="entry name" value="DnaJ domain"/>
    <property type="match status" value="1"/>
</dbReference>
<dbReference type="GO" id="GO:0051087">
    <property type="term" value="F:protein-folding chaperone binding"/>
    <property type="evidence" value="ECO:0007669"/>
    <property type="project" value="InterPro"/>
</dbReference>
<dbReference type="InterPro" id="IPR036869">
    <property type="entry name" value="J_dom_sf"/>
</dbReference>
<dbReference type="PANTHER" id="PTHR14021:SF15">
    <property type="entry name" value="IRON-SULFUR CLUSTER CO-CHAPERONE PROTEIN HSCB"/>
    <property type="match status" value="1"/>
</dbReference>
<dbReference type="InterPro" id="IPR036386">
    <property type="entry name" value="HscB_C_sf"/>
</dbReference>
<dbReference type="Gene3D" id="1.20.1280.20">
    <property type="entry name" value="HscB, C-terminal domain"/>
    <property type="match status" value="1"/>
</dbReference>
<dbReference type="EMBL" id="QAOQ01000001">
    <property type="protein sequence ID" value="PTR01571.1"/>
    <property type="molecule type" value="Genomic_DNA"/>
</dbReference>
<dbReference type="Pfam" id="PF00226">
    <property type="entry name" value="DnaJ"/>
    <property type="match status" value="1"/>
</dbReference>
<name>A0A2T5JGP5_9SPHI</name>
<dbReference type="Proteomes" id="UP000244168">
    <property type="component" value="Unassembled WGS sequence"/>
</dbReference>
<comment type="function">
    <text evidence="3">Co-chaperone involved in the maturation of iron-sulfur cluster-containing proteins. Seems to help targeting proteins to be folded toward HscA.</text>
</comment>
<dbReference type="SUPFAM" id="SSF47144">
    <property type="entry name" value="HSC20 (HSCB), C-terminal oligomerisation domain"/>
    <property type="match status" value="1"/>
</dbReference>
<comment type="caution">
    <text evidence="5">The sequence shown here is derived from an EMBL/GenBank/DDBJ whole genome shotgun (WGS) entry which is preliminary data.</text>
</comment>
<sequence length="176" mass="20640">MINYFEFYDIPESFNPDEALLKKKFYALSKQYHPDFYATESDERQQEILELSTINNKAYHTLNDPNKRLEYILRAHGLVNEGAKPQLPADFLMEMMDINERLMEVDDAETLASISAEALAVEDDLSKQLAVLTHNFDQLDDDTAREDRLNKIAEIYYRQKYLLRIKESLDTFAARF</sequence>
<dbReference type="InterPro" id="IPR009073">
    <property type="entry name" value="HscB_oligo_C"/>
</dbReference>
<evidence type="ECO:0000313" key="6">
    <source>
        <dbReference type="Proteomes" id="UP000244168"/>
    </source>
</evidence>
<organism evidence="5 6">
    <name type="scientific">Mucilaginibacter yixingensis</name>
    <dbReference type="NCBI Taxonomy" id="1295612"/>
    <lineage>
        <taxon>Bacteria</taxon>
        <taxon>Pseudomonadati</taxon>
        <taxon>Bacteroidota</taxon>
        <taxon>Sphingobacteriia</taxon>
        <taxon>Sphingobacteriales</taxon>
        <taxon>Sphingobacteriaceae</taxon>
        <taxon>Mucilaginibacter</taxon>
    </lineage>
</organism>
<dbReference type="Pfam" id="PF07743">
    <property type="entry name" value="HSCB_C"/>
    <property type="match status" value="1"/>
</dbReference>
<dbReference type="RefSeq" id="WP_107826947.1">
    <property type="nucleotide sequence ID" value="NZ_CP160205.1"/>
</dbReference>
<gene>
    <name evidence="5" type="ORF">C8P68_101806</name>
</gene>
<dbReference type="CDD" id="cd06257">
    <property type="entry name" value="DnaJ"/>
    <property type="match status" value="1"/>
</dbReference>